<proteinExistence type="predicted"/>
<protein>
    <submittedName>
        <fullName evidence="1">Uncharacterized protein</fullName>
    </submittedName>
</protein>
<evidence type="ECO:0000313" key="2">
    <source>
        <dbReference type="Proteomes" id="UP001595847"/>
    </source>
</evidence>
<dbReference type="EMBL" id="JBHSBH010000016">
    <property type="protein sequence ID" value="MFC3999682.1"/>
    <property type="molecule type" value="Genomic_DNA"/>
</dbReference>
<gene>
    <name evidence="1" type="ORF">ACFOVU_27465</name>
</gene>
<reference evidence="2" key="1">
    <citation type="journal article" date="2019" name="Int. J. Syst. Evol. Microbiol.">
        <title>The Global Catalogue of Microorganisms (GCM) 10K type strain sequencing project: providing services to taxonomists for standard genome sequencing and annotation.</title>
        <authorList>
            <consortium name="The Broad Institute Genomics Platform"/>
            <consortium name="The Broad Institute Genome Sequencing Center for Infectious Disease"/>
            <person name="Wu L."/>
            <person name="Ma J."/>
        </authorList>
    </citation>
    <scope>NUCLEOTIDE SEQUENCE [LARGE SCALE GENOMIC DNA]</scope>
    <source>
        <strain evidence="2">TBRC 1826</strain>
    </source>
</reference>
<evidence type="ECO:0000313" key="1">
    <source>
        <dbReference type="EMBL" id="MFC3999682.1"/>
    </source>
</evidence>
<dbReference type="RefSeq" id="WP_378538258.1">
    <property type="nucleotide sequence ID" value="NZ_JBHSBH010000016.1"/>
</dbReference>
<accession>A0ABV8FUB8</accession>
<sequence>MSDDVSELERLSSAELHERAVALARHRWDVRFFWRLLEMIPAAEAVAGNLDASDASVAQASGLVHEALSAEDDPDVQAALRPIYIDYLSRHGDEEQDRAPGGK</sequence>
<comment type="caution">
    <text evidence="1">The sequence shown here is derived from an EMBL/GenBank/DDBJ whole genome shotgun (WGS) entry which is preliminary data.</text>
</comment>
<keyword evidence="2" id="KW-1185">Reference proteome</keyword>
<name>A0ABV8FUB8_9ACTN</name>
<dbReference type="Proteomes" id="UP001595847">
    <property type="component" value="Unassembled WGS sequence"/>
</dbReference>
<organism evidence="1 2">
    <name type="scientific">Nocardiopsis sediminis</name>
    <dbReference type="NCBI Taxonomy" id="1778267"/>
    <lineage>
        <taxon>Bacteria</taxon>
        <taxon>Bacillati</taxon>
        <taxon>Actinomycetota</taxon>
        <taxon>Actinomycetes</taxon>
        <taxon>Streptosporangiales</taxon>
        <taxon>Nocardiopsidaceae</taxon>
        <taxon>Nocardiopsis</taxon>
    </lineage>
</organism>